<dbReference type="InterPro" id="IPR016181">
    <property type="entry name" value="Acyl_CoA_acyltransferase"/>
</dbReference>
<dbReference type="AlphaFoldDB" id="A0A1F6TDN4"/>
<comment type="similarity">
    <text evidence="7 8">Belongs to the autoinducer synthase family.</text>
</comment>
<dbReference type="EMBL" id="MFSS01000066">
    <property type="protein sequence ID" value="OGI43179.1"/>
    <property type="molecule type" value="Genomic_DNA"/>
</dbReference>
<comment type="catalytic activity">
    <reaction evidence="6 8">
        <text>a fatty acyl-[ACP] + S-adenosyl-L-methionine = an N-acyl-L-homoserine lactone + S-methyl-5'-thioadenosine + holo-[ACP] + H(+)</text>
        <dbReference type="Rhea" id="RHEA:10096"/>
        <dbReference type="Rhea" id="RHEA-COMP:9685"/>
        <dbReference type="Rhea" id="RHEA-COMP:14125"/>
        <dbReference type="ChEBI" id="CHEBI:15378"/>
        <dbReference type="ChEBI" id="CHEBI:17509"/>
        <dbReference type="ChEBI" id="CHEBI:55474"/>
        <dbReference type="ChEBI" id="CHEBI:59789"/>
        <dbReference type="ChEBI" id="CHEBI:64479"/>
        <dbReference type="ChEBI" id="CHEBI:138651"/>
        <dbReference type="EC" id="2.3.1.184"/>
    </reaction>
</comment>
<organism evidence="9 10">
    <name type="scientific">Candidatus Muproteobacteria bacterium RBG_16_64_11</name>
    <dbReference type="NCBI Taxonomy" id="1817758"/>
    <lineage>
        <taxon>Bacteria</taxon>
        <taxon>Pseudomonadati</taxon>
        <taxon>Pseudomonadota</taxon>
        <taxon>Candidatus Muproteobacteria</taxon>
    </lineage>
</organism>
<dbReference type="PROSITE" id="PS51187">
    <property type="entry name" value="AUTOINDUCER_SYNTH_2"/>
    <property type="match status" value="1"/>
</dbReference>
<evidence type="ECO:0000256" key="4">
    <source>
        <dbReference type="ARBA" id="ARBA00022691"/>
    </source>
</evidence>
<keyword evidence="5 7" id="KW-0071">Autoinducer synthesis</keyword>
<dbReference type="InterPro" id="IPR001690">
    <property type="entry name" value="Autoind_synthase"/>
</dbReference>
<dbReference type="PROSITE" id="PS00949">
    <property type="entry name" value="AUTOINDUCER_SYNTH_1"/>
    <property type="match status" value="1"/>
</dbReference>
<evidence type="ECO:0000256" key="6">
    <source>
        <dbReference type="ARBA" id="ARBA00048576"/>
    </source>
</evidence>
<evidence type="ECO:0000256" key="1">
    <source>
        <dbReference type="ARBA" id="ARBA00012340"/>
    </source>
</evidence>
<dbReference type="GO" id="GO:0009372">
    <property type="term" value="P:quorum sensing"/>
    <property type="evidence" value="ECO:0007669"/>
    <property type="project" value="UniProtKB-UniRule"/>
</dbReference>
<dbReference type="PANTHER" id="PTHR39322">
    <property type="entry name" value="ACYL-HOMOSERINE-LACTONE SYNTHASE"/>
    <property type="match status" value="1"/>
</dbReference>
<dbReference type="PRINTS" id="PR01549">
    <property type="entry name" value="AUTOINDCRSYN"/>
</dbReference>
<dbReference type="EC" id="2.3.1.184" evidence="1 8"/>
<keyword evidence="3 8" id="KW-0808">Transferase</keyword>
<dbReference type="STRING" id="1817758.A2150_07715"/>
<evidence type="ECO:0000256" key="2">
    <source>
        <dbReference type="ARBA" id="ARBA00022654"/>
    </source>
</evidence>
<evidence type="ECO:0000313" key="9">
    <source>
        <dbReference type="EMBL" id="OGI43179.1"/>
    </source>
</evidence>
<comment type="caution">
    <text evidence="9">The sequence shown here is derived from an EMBL/GenBank/DDBJ whole genome shotgun (WGS) entry which is preliminary data.</text>
</comment>
<dbReference type="GO" id="GO:0061579">
    <property type="term" value="F:N-acyl homoserine lactone synthase activity"/>
    <property type="evidence" value="ECO:0007669"/>
    <property type="project" value="UniProtKB-UniRule"/>
</dbReference>
<proteinExistence type="inferred from homology"/>
<evidence type="ECO:0000256" key="3">
    <source>
        <dbReference type="ARBA" id="ARBA00022679"/>
    </source>
</evidence>
<accession>A0A1F6TDN4</accession>
<evidence type="ECO:0000313" key="10">
    <source>
        <dbReference type="Proteomes" id="UP000177925"/>
    </source>
</evidence>
<dbReference type="Gene3D" id="3.40.630.30">
    <property type="match status" value="1"/>
</dbReference>
<gene>
    <name evidence="9" type="ORF">A2150_07715</name>
</gene>
<dbReference type="Proteomes" id="UP000177925">
    <property type="component" value="Unassembled WGS sequence"/>
</dbReference>
<dbReference type="SUPFAM" id="SSF55729">
    <property type="entry name" value="Acyl-CoA N-acyltransferases (Nat)"/>
    <property type="match status" value="1"/>
</dbReference>
<dbReference type="PANTHER" id="PTHR39322:SF1">
    <property type="entry name" value="ISOVALERYL-HOMOSERINE LACTONE SYNTHASE"/>
    <property type="match status" value="1"/>
</dbReference>
<sequence>MLAQHGDGRLNEQTVAEMYRLRHAVFHDRLGWDVTSDNGMEYDEFDNCKPVYLLVRGENNEIEGCWRMLPTMGPNMLRDVFPQLLHGKPMPQQPDVWELSRFAVATNNAEVGGFGFSELPMRMMQMLFRFAKKNGINQYVTVTSVSVERMIRKVGVNIGRFGPPIKIGKVSTVACTIEIDSITEFALFGTLPEHASREVA</sequence>
<evidence type="ECO:0000256" key="5">
    <source>
        <dbReference type="ARBA" id="ARBA00022929"/>
    </source>
</evidence>
<keyword evidence="4 8" id="KW-0949">S-adenosyl-L-methionine</keyword>
<evidence type="ECO:0000256" key="7">
    <source>
        <dbReference type="PROSITE-ProRule" id="PRU00533"/>
    </source>
</evidence>
<dbReference type="Pfam" id="PF00765">
    <property type="entry name" value="Autoind_synth"/>
    <property type="match status" value="1"/>
</dbReference>
<reference evidence="9 10" key="1">
    <citation type="journal article" date="2016" name="Nat. Commun.">
        <title>Thousands of microbial genomes shed light on interconnected biogeochemical processes in an aquifer system.</title>
        <authorList>
            <person name="Anantharaman K."/>
            <person name="Brown C.T."/>
            <person name="Hug L.A."/>
            <person name="Sharon I."/>
            <person name="Castelle C.J."/>
            <person name="Probst A.J."/>
            <person name="Thomas B.C."/>
            <person name="Singh A."/>
            <person name="Wilkins M.J."/>
            <person name="Karaoz U."/>
            <person name="Brodie E.L."/>
            <person name="Williams K.H."/>
            <person name="Hubbard S.S."/>
            <person name="Banfield J.F."/>
        </authorList>
    </citation>
    <scope>NUCLEOTIDE SEQUENCE [LARGE SCALE GENOMIC DNA]</scope>
</reference>
<dbReference type="InterPro" id="IPR018311">
    <property type="entry name" value="Autoind_synth_CS"/>
</dbReference>
<dbReference type="GO" id="GO:0007165">
    <property type="term" value="P:signal transduction"/>
    <property type="evidence" value="ECO:0007669"/>
    <property type="project" value="TreeGrafter"/>
</dbReference>
<keyword evidence="2 7" id="KW-0673">Quorum sensing</keyword>
<name>A0A1F6TDN4_9PROT</name>
<protein>
    <recommendedName>
        <fullName evidence="1 8">Acyl-homoserine-lactone synthase</fullName>
        <ecNumber evidence="1 8">2.3.1.184</ecNumber>
    </recommendedName>
    <alternativeName>
        <fullName evidence="8">Autoinducer synthesis protein</fullName>
    </alternativeName>
</protein>
<evidence type="ECO:0000256" key="8">
    <source>
        <dbReference type="RuleBase" id="RU361135"/>
    </source>
</evidence>